<feature type="transmembrane region" description="Helical" evidence="13">
    <location>
        <begin position="142"/>
        <end position="165"/>
    </location>
</feature>
<dbReference type="GO" id="GO:0008237">
    <property type="term" value="F:metallopeptidase activity"/>
    <property type="evidence" value="ECO:0007669"/>
    <property type="project" value="UniProtKB-KW"/>
</dbReference>
<dbReference type="CDD" id="cd06158">
    <property type="entry name" value="S2P-M50_like_1"/>
    <property type="match status" value="1"/>
</dbReference>
<gene>
    <name evidence="14" type="ordered locus">HCW_06265</name>
</gene>
<feature type="transmembrane region" description="Helical" evidence="13">
    <location>
        <begin position="99"/>
        <end position="122"/>
    </location>
</feature>
<protein>
    <recommendedName>
        <fullName evidence="16">Peptidase M50</fullName>
    </recommendedName>
</protein>
<keyword evidence="15" id="KW-1185">Reference proteome</keyword>
<comment type="subcellular location">
    <subcellularLocation>
        <location evidence="2">Cell membrane</location>
        <topology evidence="2">Multi-pass membrane protein</topology>
    </subcellularLocation>
</comment>
<dbReference type="PATRIC" id="fig|182217.3.peg.1324"/>
<keyword evidence="12 13" id="KW-0472">Membrane</keyword>
<dbReference type="PANTHER" id="PTHR35864:SF1">
    <property type="entry name" value="ZINC METALLOPROTEASE YWHC-RELATED"/>
    <property type="match status" value="1"/>
</dbReference>
<reference evidence="15" key="1">
    <citation type="submission" date="2012-04" db="EMBL/GenBank/DDBJ databases">
        <title>Complete genome sequence of Helicobacter cetorum strain MIT 00-7128.</title>
        <authorList>
            <person name="Kersulyte D."/>
            <person name="Berg D.E."/>
        </authorList>
    </citation>
    <scope>NUCLEOTIDE SEQUENCE [LARGE SCALE GENOMIC DNA]</scope>
    <source>
        <strain evidence="15">MIT 00-7128</strain>
    </source>
</reference>
<evidence type="ECO:0000256" key="10">
    <source>
        <dbReference type="ARBA" id="ARBA00022989"/>
    </source>
</evidence>
<dbReference type="STRING" id="182217.HCW_06265"/>
<comment type="similarity">
    <text evidence="3">Belongs to the peptidase M50B family.</text>
</comment>
<organism evidence="14 15">
    <name type="scientific">Helicobacter cetorum (strain ATCC BAA-429 / MIT 00-7128)</name>
    <dbReference type="NCBI Taxonomy" id="182217"/>
    <lineage>
        <taxon>Bacteria</taxon>
        <taxon>Pseudomonadati</taxon>
        <taxon>Campylobacterota</taxon>
        <taxon>Epsilonproteobacteria</taxon>
        <taxon>Campylobacterales</taxon>
        <taxon>Helicobacteraceae</taxon>
        <taxon>Helicobacter</taxon>
    </lineage>
</organism>
<feature type="transmembrane region" description="Helical" evidence="13">
    <location>
        <begin position="200"/>
        <end position="219"/>
    </location>
</feature>
<evidence type="ECO:0000256" key="11">
    <source>
        <dbReference type="ARBA" id="ARBA00023049"/>
    </source>
</evidence>
<keyword evidence="11" id="KW-0482">Metalloprotease</keyword>
<evidence type="ECO:0000256" key="7">
    <source>
        <dbReference type="ARBA" id="ARBA00022723"/>
    </source>
</evidence>
<comment type="cofactor">
    <cofactor evidence="1">
        <name>Zn(2+)</name>
        <dbReference type="ChEBI" id="CHEBI:29105"/>
    </cofactor>
</comment>
<evidence type="ECO:0000256" key="12">
    <source>
        <dbReference type="ARBA" id="ARBA00023136"/>
    </source>
</evidence>
<evidence type="ECO:0008006" key="16">
    <source>
        <dbReference type="Google" id="ProtNLM"/>
    </source>
</evidence>
<name>I0ENJ4_HELC0</name>
<evidence type="ECO:0000256" key="4">
    <source>
        <dbReference type="ARBA" id="ARBA00022475"/>
    </source>
</evidence>
<dbReference type="AlphaFoldDB" id="I0ENJ4"/>
<feature type="transmembrane region" description="Helical" evidence="13">
    <location>
        <begin position="60"/>
        <end position="79"/>
    </location>
</feature>
<dbReference type="InterPro" id="IPR044537">
    <property type="entry name" value="Rip2-like"/>
</dbReference>
<evidence type="ECO:0000256" key="13">
    <source>
        <dbReference type="SAM" id="Phobius"/>
    </source>
</evidence>
<dbReference type="GO" id="GO:0006508">
    <property type="term" value="P:proteolysis"/>
    <property type="evidence" value="ECO:0007669"/>
    <property type="project" value="UniProtKB-KW"/>
</dbReference>
<accession>I0ENJ4</accession>
<dbReference type="Proteomes" id="UP000005010">
    <property type="component" value="Chromosome"/>
</dbReference>
<keyword evidence="8" id="KW-0378">Hydrolase</keyword>
<dbReference type="InterPro" id="IPR052348">
    <property type="entry name" value="Metallopeptidase_M50B"/>
</dbReference>
<evidence type="ECO:0000256" key="2">
    <source>
        <dbReference type="ARBA" id="ARBA00004651"/>
    </source>
</evidence>
<sequence>MPLGDFSIESIILTIVKILALLLAIIGHEIMHGYSALLFGDTTAKNAKRLSLNPIRHLDMMGSVLLPAILLIFQAPFLFGWAKPVPIDIRYIIARKGALACVIVSLAGVAYNFLLAIIFAIIAHFVFQSFGITDLRLENLELWQLILTTFLIQSILYNIVLGIFNSIPIPPLDGSKALGFLALHFKIPSLLEWFSKMERYSMLIVFLFLFIPPLSEFFIHAPTRFLFSLLLSL</sequence>
<evidence type="ECO:0000256" key="8">
    <source>
        <dbReference type="ARBA" id="ARBA00022801"/>
    </source>
</evidence>
<keyword evidence="4" id="KW-1003">Cell membrane</keyword>
<evidence type="ECO:0000256" key="1">
    <source>
        <dbReference type="ARBA" id="ARBA00001947"/>
    </source>
</evidence>
<evidence type="ECO:0000256" key="5">
    <source>
        <dbReference type="ARBA" id="ARBA00022670"/>
    </source>
</evidence>
<evidence type="ECO:0000313" key="15">
    <source>
        <dbReference type="Proteomes" id="UP000005010"/>
    </source>
</evidence>
<dbReference type="EMBL" id="CP003479">
    <property type="protein sequence ID" value="AFI04513.1"/>
    <property type="molecule type" value="Genomic_DNA"/>
</dbReference>
<keyword evidence="10 13" id="KW-1133">Transmembrane helix</keyword>
<evidence type="ECO:0000313" key="14">
    <source>
        <dbReference type="EMBL" id="AFI04513.1"/>
    </source>
</evidence>
<evidence type="ECO:0000256" key="9">
    <source>
        <dbReference type="ARBA" id="ARBA00022833"/>
    </source>
</evidence>
<dbReference type="RefSeq" id="WP_014661381.1">
    <property type="nucleotide sequence ID" value="NC_017737.1"/>
</dbReference>
<evidence type="ECO:0000256" key="6">
    <source>
        <dbReference type="ARBA" id="ARBA00022692"/>
    </source>
</evidence>
<feature type="transmembrane region" description="Helical" evidence="13">
    <location>
        <begin position="12"/>
        <end position="31"/>
    </location>
</feature>
<dbReference type="GO" id="GO:0005886">
    <property type="term" value="C:plasma membrane"/>
    <property type="evidence" value="ECO:0007669"/>
    <property type="project" value="UniProtKB-SubCell"/>
</dbReference>
<evidence type="ECO:0000256" key="3">
    <source>
        <dbReference type="ARBA" id="ARBA00007931"/>
    </source>
</evidence>
<keyword evidence="5" id="KW-0645">Protease</keyword>
<keyword evidence="9" id="KW-0862">Zinc</keyword>
<dbReference type="PANTHER" id="PTHR35864">
    <property type="entry name" value="ZINC METALLOPROTEASE MJ0611-RELATED"/>
    <property type="match status" value="1"/>
</dbReference>
<keyword evidence="7" id="KW-0479">Metal-binding</keyword>
<dbReference type="GO" id="GO:0046872">
    <property type="term" value="F:metal ion binding"/>
    <property type="evidence" value="ECO:0007669"/>
    <property type="project" value="UniProtKB-KW"/>
</dbReference>
<dbReference type="eggNOG" id="COG1994">
    <property type="taxonomic scope" value="Bacteria"/>
</dbReference>
<proteinExistence type="inferred from homology"/>
<dbReference type="KEGG" id="hce:HCW_06265"/>
<keyword evidence="6 13" id="KW-0812">Transmembrane</keyword>
<dbReference type="HOGENOM" id="CLU_086979_1_1_7"/>